<dbReference type="HAMAP" id="MF_01246">
    <property type="entry name" value="COD"/>
    <property type="match status" value="1"/>
</dbReference>
<dbReference type="STRING" id="582851.GCA_900162665_01727"/>
<dbReference type="Pfam" id="PF04794">
    <property type="entry name" value="YdjC"/>
    <property type="match status" value="1"/>
</dbReference>
<comment type="similarity">
    <text evidence="6">Belongs to the YdjC deacetylase family.</text>
</comment>
<proteinExistence type="inferred from homology"/>
<evidence type="ECO:0000256" key="2">
    <source>
        <dbReference type="ARBA" id="ARBA00022723"/>
    </source>
</evidence>
<dbReference type="OrthoDB" id="9774177at2"/>
<protein>
    <recommendedName>
        <fullName evidence="6">Carbohydrate deacetylase</fullName>
        <ecNumber evidence="6">3.5.1.-</ecNumber>
    </recommendedName>
</protein>
<dbReference type="Gene3D" id="3.20.20.370">
    <property type="entry name" value="Glycoside hydrolase/deacetylase"/>
    <property type="match status" value="1"/>
</dbReference>
<feature type="binding site" evidence="6">
    <location>
        <position position="124"/>
    </location>
    <ligand>
        <name>Mg(2+)</name>
        <dbReference type="ChEBI" id="CHEBI:18420"/>
    </ligand>
</feature>
<keyword evidence="3 6" id="KW-0378">Hydrolase</keyword>
<evidence type="ECO:0000313" key="8">
    <source>
        <dbReference type="Proteomes" id="UP000321558"/>
    </source>
</evidence>
<dbReference type="CDD" id="cd10803">
    <property type="entry name" value="YdjC_EF3048_like"/>
    <property type="match status" value="1"/>
</dbReference>
<evidence type="ECO:0000256" key="3">
    <source>
        <dbReference type="ARBA" id="ARBA00022801"/>
    </source>
</evidence>
<evidence type="ECO:0000313" key="7">
    <source>
        <dbReference type="EMBL" id="GEN88829.1"/>
    </source>
</evidence>
<keyword evidence="2 6" id="KW-0479">Metal-binding</keyword>
<sequence>MKRLIINADDFGYSRAVNYGIIDAHTQGILTSTTLMTNMPGADHAYTLGREYSDLGIGIHLTLTCGRPLLDNHYTLVDPDGNFKKLHHYQKLFHVDEEELYREWKAQIEAFLASGLRPSHLDSHHHVNALPGILPTFIQLAKEYKLPVRNNFEQENGSQIRTTDSFEYNPEVLLKSEKELEELYRDANTIEIMCHPAYLDKHIMEGSSYVMPRIEELYMLTHQDTTAKLRDGKVFELISFHQLNEGDEVS</sequence>
<dbReference type="InterPro" id="IPR006879">
    <property type="entry name" value="YdjC-like"/>
</dbReference>
<gene>
    <name evidence="7" type="ORF">OSO01_35680</name>
</gene>
<dbReference type="NCBIfam" id="NF002559">
    <property type="entry name" value="PRK02134.1"/>
    <property type="match status" value="1"/>
</dbReference>
<evidence type="ECO:0000256" key="5">
    <source>
        <dbReference type="ARBA" id="ARBA00023277"/>
    </source>
</evidence>
<dbReference type="GO" id="GO:0046872">
    <property type="term" value="F:metal ion binding"/>
    <property type="evidence" value="ECO:0007669"/>
    <property type="project" value="UniProtKB-KW"/>
</dbReference>
<feature type="binding site" evidence="6">
    <location>
        <position position="60"/>
    </location>
    <ligand>
        <name>Mg(2+)</name>
        <dbReference type="ChEBI" id="CHEBI:18420"/>
    </ligand>
</feature>
<organism evidence="7 8">
    <name type="scientific">Oceanobacillus sojae</name>
    <dbReference type="NCBI Taxonomy" id="582851"/>
    <lineage>
        <taxon>Bacteria</taxon>
        <taxon>Bacillati</taxon>
        <taxon>Bacillota</taxon>
        <taxon>Bacilli</taxon>
        <taxon>Bacillales</taxon>
        <taxon>Bacillaceae</taxon>
        <taxon>Oceanobacillus</taxon>
    </lineage>
</organism>
<dbReference type="InterPro" id="IPR011330">
    <property type="entry name" value="Glyco_hydro/deAcase_b/a-brl"/>
</dbReference>
<dbReference type="InterPro" id="IPR022948">
    <property type="entry name" value="COD_ChbG_bac"/>
</dbReference>
<dbReference type="PANTHER" id="PTHR31609:SF1">
    <property type="entry name" value="CARBOHYDRATE DEACETYLASE"/>
    <property type="match status" value="1"/>
</dbReference>
<dbReference type="GO" id="GO:0019213">
    <property type="term" value="F:deacetylase activity"/>
    <property type="evidence" value="ECO:0007669"/>
    <property type="project" value="TreeGrafter"/>
</dbReference>
<comment type="cofactor">
    <cofactor evidence="1 6">
        <name>Mg(2+)</name>
        <dbReference type="ChEBI" id="CHEBI:18420"/>
    </cofactor>
</comment>
<keyword evidence="8" id="KW-1185">Reference proteome</keyword>
<evidence type="ECO:0000256" key="1">
    <source>
        <dbReference type="ARBA" id="ARBA00001946"/>
    </source>
</evidence>
<evidence type="ECO:0000256" key="6">
    <source>
        <dbReference type="HAMAP-Rule" id="MF_01246"/>
    </source>
</evidence>
<dbReference type="AlphaFoldDB" id="A0A511ZN60"/>
<comment type="subunit">
    <text evidence="6">Homodimer.</text>
</comment>
<keyword evidence="4 6" id="KW-0460">Magnesium</keyword>
<dbReference type="RefSeq" id="WP_147211728.1">
    <property type="nucleotide sequence ID" value="NZ_BJYM01000016.1"/>
</dbReference>
<reference evidence="7 8" key="1">
    <citation type="submission" date="2019-07" db="EMBL/GenBank/DDBJ databases">
        <title>Whole genome shotgun sequence of Oceanobacillus sojae NBRC 105379.</title>
        <authorList>
            <person name="Hosoyama A."/>
            <person name="Uohara A."/>
            <person name="Ohji S."/>
            <person name="Ichikawa N."/>
        </authorList>
    </citation>
    <scope>NUCLEOTIDE SEQUENCE [LARGE SCALE GENOMIC DNA]</scope>
    <source>
        <strain evidence="7 8">NBRC 105379</strain>
    </source>
</reference>
<dbReference type="EMBL" id="BJYM01000016">
    <property type="protein sequence ID" value="GEN88829.1"/>
    <property type="molecule type" value="Genomic_DNA"/>
</dbReference>
<evidence type="ECO:0000256" key="4">
    <source>
        <dbReference type="ARBA" id="ARBA00022842"/>
    </source>
</evidence>
<dbReference type="PANTHER" id="PTHR31609">
    <property type="entry name" value="YDJC DEACETYLASE FAMILY MEMBER"/>
    <property type="match status" value="1"/>
</dbReference>
<dbReference type="EC" id="3.5.1.-" evidence="6"/>
<dbReference type="Proteomes" id="UP000321558">
    <property type="component" value="Unassembled WGS sequence"/>
</dbReference>
<dbReference type="SUPFAM" id="SSF88713">
    <property type="entry name" value="Glycoside hydrolase/deacetylase"/>
    <property type="match status" value="1"/>
</dbReference>
<dbReference type="GO" id="GO:0016811">
    <property type="term" value="F:hydrolase activity, acting on carbon-nitrogen (but not peptide) bonds, in linear amides"/>
    <property type="evidence" value="ECO:0007669"/>
    <property type="project" value="UniProtKB-UniRule"/>
</dbReference>
<dbReference type="GO" id="GO:0000272">
    <property type="term" value="P:polysaccharide catabolic process"/>
    <property type="evidence" value="ECO:0007669"/>
    <property type="project" value="InterPro"/>
</dbReference>
<accession>A0A511ZN60</accession>
<keyword evidence="5 6" id="KW-0119">Carbohydrate metabolism</keyword>
<comment type="function">
    <text evidence="6">Probably catalyzes the deacetylation of acetylated carbohydrates an important step in the degradation of oligosaccharides.</text>
</comment>
<name>A0A511ZN60_9BACI</name>
<comment type="caution">
    <text evidence="7">The sequence shown here is derived from an EMBL/GenBank/DDBJ whole genome shotgun (WGS) entry which is preliminary data.</text>
</comment>